<keyword evidence="9" id="KW-0175">Coiled coil</keyword>
<keyword evidence="3" id="KW-0808">Transferase</keyword>
<evidence type="ECO:0000256" key="6">
    <source>
        <dbReference type="ARBA" id="ARBA00023004"/>
    </source>
</evidence>
<dbReference type="EMBL" id="JBHSDK010000005">
    <property type="protein sequence ID" value="MFC4334504.1"/>
    <property type="molecule type" value="Genomic_DNA"/>
</dbReference>
<dbReference type="PANTHER" id="PTHR11601">
    <property type="entry name" value="CYSTEINE DESULFURYLASE FAMILY MEMBER"/>
    <property type="match status" value="1"/>
</dbReference>
<keyword evidence="12" id="KW-1185">Reference proteome</keyword>
<sequence>MAYLDHAATTPMRPEALDAYVEAARHLGNASSLHRAGREARRMVEEARESLGEALGAKPSEIVFTGSGTEANNLAVKGLHWARRTAERDHVVSTAFEHHAVSDVVHWLADHESARTTEIGVTDEGHLLADDLTRLLDEEGETVTVVSTMMANNEVGTVQDLGPVVAAAERHGVPVHADAIQAVGHLPVDFAATGLTALTLSGHKLGGPTGTGALLIKKATPVTALLHGGGQERDIRSSTLDVAGIRALTKAVETATAELEAEARRLTALRDQLIARVREAVPEAVLNGDPDRRLPGNAHLSFPGCEGDALLMLLDAAGVECATGSACSAGVAQPSHVLLAMGRSEDTARSSLRFSLGWSTTQEDVDALLAALPDAVKRARSAGLT</sequence>
<dbReference type="InterPro" id="IPR015421">
    <property type="entry name" value="PyrdxlP-dep_Trfase_major"/>
</dbReference>
<evidence type="ECO:0000256" key="9">
    <source>
        <dbReference type="SAM" id="Coils"/>
    </source>
</evidence>
<comment type="caution">
    <text evidence="11">The sequence shown here is derived from an EMBL/GenBank/DDBJ whole genome shotgun (WGS) entry which is preliminary data.</text>
</comment>
<evidence type="ECO:0000256" key="7">
    <source>
        <dbReference type="ARBA" id="ARBA00023014"/>
    </source>
</evidence>
<dbReference type="Pfam" id="PF00266">
    <property type="entry name" value="Aminotran_5"/>
    <property type="match status" value="1"/>
</dbReference>
<feature type="coiled-coil region" evidence="9">
    <location>
        <begin position="245"/>
        <end position="276"/>
    </location>
</feature>
<evidence type="ECO:0000256" key="3">
    <source>
        <dbReference type="ARBA" id="ARBA00022679"/>
    </source>
</evidence>
<dbReference type="Gene3D" id="3.90.1150.10">
    <property type="entry name" value="Aspartate Aminotransferase, domain 1"/>
    <property type="match status" value="1"/>
</dbReference>
<protein>
    <submittedName>
        <fullName evidence="11">Cysteine desulfurase family protein</fullName>
    </submittedName>
</protein>
<dbReference type="InterPro" id="IPR016454">
    <property type="entry name" value="Cysteine_dSase"/>
</dbReference>
<feature type="domain" description="Aminotransferase class V" evidence="10">
    <location>
        <begin position="3"/>
        <end position="368"/>
    </location>
</feature>
<dbReference type="PIRSF" id="PIRSF005572">
    <property type="entry name" value="NifS"/>
    <property type="match status" value="1"/>
</dbReference>
<dbReference type="Gene3D" id="1.10.260.50">
    <property type="match status" value="1"/>
</dbReference>
<dbReference type="InterPro" id="IPR000192">
    <property type="entry name" value="Aminotrans_V_dom"/>
</dbReference>
<keyword evidence="5" id="KW-0663">Pyridoxal phosphate</keyword>
<dbReference type="SUPFAM" id="SSF53383">
    <property type="entry name" value="PLP-dependent transferases"/>
    <property type="match status" value="1"/>
</dbReference>
<reference evidence="12" key="1">
    <citation type="journal article" date="2019" name="Int. J. Syst. Evol. Microbiol.">
        <title>The Global Catalogue of Microorganisms (GCM) 10K type strain sequencing project: providing services to taxonomists for standard genome sequencing and annotation.</title>
        <authorList>
            <consortium name="The Broad Institute Genomics Platform"/>
            <consortium name="The Broad Institute Genome Sequencing Center for Infectious Disease"/>
            <person name="Wu L."/>
            <person name="Ma J."/>
        </authorList>
    </citation>
    <scope>NUCLEOTIDE SEQUENCE [LARGE SCALE GENOMIC DNA]</scope>
    <source>
        <strain evidence="12">IBRC-M 10908</strain>
    </source>
</reference>
<comment type="catalytic activity">
    <reaction evidence="8">
        <text>(sulfur carrier)-H + L-cysteine = (sulfur carrier)-SH + L-alanine</text>
        <dbReference type="Rhea" id="RHEA:43892"/>
        <dbReference type="Rhea" id="RHEA-COMP:14737"/>
        <dbReference type="Rhea" id="RHEA-COMP:14739"/>
        <dbReference type="ChEBI" id="CHEBI:29917"/>
        <dbReference type="ChEBI" id="CHEBI:35235"/>
        <dbReference type="ChEBI" id="CHEBI:57972"/>
        <dbReference type="ChEBI" id="CHEBI:64428"/>
        <dbReference type="EC" id="2.8.1.7"/>
    </reaction>
</comment>
<organism evidence="11 12">
    <name type="scientific">Salininema proteolyticum</name>
    <dbReference type="NCBI Taxonomy" id="1607685"/>
    <lineage>
        <taxon>Bacteria</taxon>
        <taxon>Bacillati</taxon>
        <taxon>Actinomycetota</taxon>
        <taxon>Actinomycetes</taxon>
        <taxon>Glycomycetales</taxon>
        <taxon>Glycomycetaceae</taxon>
        <taxon>Salininema</taxon>
    </lineage>
</organism>
<dbReference type="Proteomes" id="UP001595823">
    <property type="component" value="Unassembled WGS sequence"/>
</dbReference>
<keyword evidence="7" id="KW-0411">Iron-sulfur</keyword>
<keyword evidence="4" id="KW-0479">Metal-binding</keyword>
<evidence type="ECO:0000313" key="11">
    <source>
        <dbReference type="EMBL" id="MFC4334504.1"/>
    </source>
</evidence>
<dbReference type="RefSeq" id="WP_380618279.1">
    <property type="nucleotide sequence ID" value="NZ_JBHSDK010000005.1"/>
</dbReference>
<evidence type="ECO:0000256" key="1">
    <source>
        <dbReference type="ARBA" id="ARBA00001933"/>
    </source>
</evidence>
<dbReference type="InterPro" id="IPR015422">
    <property type="entry name" value="PyrdxlP-dep_Trfase_small"/>
</dbReference>
<keyword evidence="6" id="KW-0408">Iron</keyword>
<comment type="cofactor">
    <cofactor evidence="1">
        <name>pyridoxal 5'-phosphate</name>
        <dbReference type="ChEBI" id="CHEBI:597326"/>
    </cofactor>
</comment>
<comment type="similarity">
    <text evidence="2">Belongs to the class-V pyridoxal-phosphate-dependent aminotransferase family. NifS/IscS subfamily.</text>
</comment>
<evidence type="ECO:0000256" key="4">
    <source>
        <dbReference type="ARBA" id="ARBA00022723"/>
    </source>
</evidence>
<dbReference type="InterPro" id="IPR015424">
    <property type="entry name" value="PyrdxlP-dep_Trfase"/>
</dbReference>
<dbReference type="PANTHER" id="PTHR11601:SF34">
    <property type="entry name" value="CYSTEINE DESULFURASE"/>
    <property type="match status" value="1"/>
</dbReference>
<evidence type="ECO:0000256" key="5">
    <source>
        <dbReference type="ARBA" id="ARBA00022898"/>
    </source>
</evidence>
<accession>A0ABV8TVL1</accession>
<evidence type="ECO:0000256" key="2">
    <source>
        <dbReference type="ARBA" id="ARBA00006490"/>
    </source>
</evidence>
<dbReference type="Gene3D" id="3.40.640.10">
    <property type="entry name" value="Type I PLP-dependent aspartate aminotransferase-like (Major domain)"/>
    <property type="match status" value="1"/>
</dbReference>
<evidence type="ECO:0000256" key="8">
    <source>
        <dbReference type="ARBA" id="ARBA00050776"/>
    </source>
</evidence>
<proteinExistence type="inferred from homology"/>
<evidence type="ECO:0000259" key="10">
    <source>
        <dbReference type="Pfam" id="PF00266"/>
    </source>
</evidence>
<gene>
    <name evidence="11" type="ORF">ACFPET_04745</name>
</gene>
<evidence type="ECO:0000313" key="12">
    <source>
        <dbReference type="Proteomes" id="UP001595823"/>
    </source>
</evidence>
<name>A0ABV8TVL1_9ACTN</name>